<sequence length="653" mass="73820">MTLTNLVFKSMKKNIKHYYLYFFALIFSVTLCFSFVTIQYNPSVVKALAASGSATAAFESITYVLYFILIFFILYANQLFMKRRSKEIGLYQLIGMTKGLIFRLLLIENVVLFTLAVGIGMVLGFLTSRFFAMILMKLIKNDAIVSLSFSMTAFSKSLIIFALLLVVVMLQIFIMIRKASLLSLFNAAKKADERIKKFSIFHMVMGIIGIGLIAYGYYDSTRLFSVGGATTNNLLINMLLILGSTIIGSYLFFRYSVALIMNLIRKSKKGYLKITDVLGVTTIMHRMKGNASSLTLITVLTGLAVGIMTLSYISYYSSESDARQLSPFDYILLDNKGIEFFDQLVAEGIEYEKTTFQISAVNVKMADLFNLDEKNAGYININQEAVSSVVSLSDYKKINPNAQLEEGETIITSYANVLSELLPLESKKKIQVNTSEKNYSLFIKEVREDEFFLSVLASAGSPVLIVTDELFDEIQKVQKPEITSQIGINLVNEKDRERAETLFKTLRERKAIEYDYQKTYKEYYDENIALNGMTIFVTGFLGLAFLLTTGSILYFKQMGEAEDERESYTILRKIGFSNGEIMRGIYVKQLFNFGMPLVIGILHSYFAVKSGWWLFGSEMATPMIIIIAIYVAMYTVFGILSGMYYKKVVKEAL</sequence>
<dbReference type="EMBL" id="CP036528">
    <property type="protein sequence ID" value="QBK24929.1"/>
    <property type="molecule type" value="Genomic_DNA"/>
</dbReference>
<dbReference type="PANTHER" id="PTHR46795:SF3">
    <property type="entry name" value="ABC TRANSPORTER PERMEASE"/>
    <property type="match status" value="1"/>
</dbReference>
<name>A0A4P6UNZ2_9BACL</name>
<feature type="transmembrane region" description="Helical" evidence="6">
    <location>
        <begin position="158"/>
        <end position="177"/>
    </location>
</feature>
<dbReference type="GO" id="GO:0005886">
    <property type="term" value="C:plasma membrane"/>
    <property type="evidence" value="ECO:0007669"/>
    <property type="project" value="UniProtKB-SubCell"/>
</dbReference>
<feature type="transmembrane region" description="Helical" evidence="6">
    <location>
        <begin position="620"/>
        <end position="645"/>
    </location>
</feature>
<comment type="subcellular location">
    <subcellularLocation>
        <location evidence="1 6">Cell membrane</location>
        <topology evidence="1 6">Multi-pass membrane protein</topology>
    </subcellularLocation>
</comment>
<evidence type="ECO:0000256" key="5">
    <source>
        <dbReference type="ARBA" id="ARBA00023136"/>
    </source>
</evidence>
<keyword evidence="2 6" id="KW-1003">Cell membrane</keyword>
<evidence type="ECO:0000256" key="6">
    <source>
        <dbReference type="PIRNR" id="PIRNR018968"/>
    </source>
</evidence>
<dbReference type="PANTHER" id="PTHR46795">
    <property type="entry name" value="ABC TRANSPORTER PERMEASE-RELATED-RELATED"/>
    <property type="match status" value="1"/>
</dbReference>
<dbReference type="RefSeq" id="WP_208651262.1">
    <property type="nucleotide sequence ID" value="NZ_CP036528.1"/>
</dbReference>
<keyword evidence="6" id="KW-0813">Transport</keyword>
<feature type="transmembrane region" description="Helical" evidence="6">
    <location>
        <begin position="60"/>
        <end position="80"/>
    </location>
</feature>
<keyword evidence="4 6" id="KW-1133">Transmembrane helix</keyword>
<feature type="transmembrane region" description="Helical" evidence="6">
    <location>
        <begin position="198"/>
        <end position="218"/>
    </location>
</feature>
<dbReference type="GO" id="GO:0055085">
    <property type="term" value="P:transmembrane transport"/>
    <property type="evidence" value="ECO:0007669"/>
    <property type="project" value="UniProtKB-UniRule"/>
</dbReference>
<dbReference type="Proteomes" id="UP000291151">
    <property type="component" value="Chromosome"/>
</dbReference>
<dbReference type="PIRSF" id="PIRSF018968">
    <property type="entry name" value="ABC_permease_BceB"/>
    <property type="match status" value="1"/>
</dbReference>
<organism evidence="8 9">
    <name type="scientific">Ureibacillus thermophilus</name>
    <dbReference type="NCBI Taxonomy" id="367743"/>
    <lineage>
        <taxon>Bacteria</taxon>
        <taxon>Bacillati</taxon>
        <taxon>Bacillota</taxon>
        <taxon>Bacilli</taxon>
        <taxon>Bacillales</taxon>
        <taxon>Caryophanaceae</taxon>
        <taxon>Ureibacillus</taxon>
    </lineage>
</organism>
<comment type="similarity">
    <text evidence="6">Belongs to the ABC-4 integral membrane protein family.</text>
</comment>
<dbReference type="AlphaFoldDB" id="A0A4P6UNZ2"/>
<dbReference type="InterPro" id="IPR052536">
    <property type="entry name" value="ABC-4_Integral_Memb_Prot"/>
</dbReference>
<feature type="transmembrane region" description="Helical" evidence="6">
    <location>
        <begin position="238"/>
        <end position="264"/>
    </location>
</feature>
<protein>
    <submittedName>
        <fullName evidence="8">ABC transporter permease</fullName>
    </submittedName>
</protein>
<reference evidence="8 9" key="1">
    <citation type="submission" date="2019-02" db="EMBL/GenBank/DDBJ databases">
        <title>Ureibacillus thermophilus.</title>
        <authorList>
            <person name="Sunny J.S."/>
            <person name="Natarajan A."/>
            <person name="Saleena L.M."/>
        </authorList>
    </citation>
    <scope>NUCLEOTIDE SEQUENCE [LARGE SCALE GENOMIC DNA]</scope>
    <source>
        <strain evidence="8 9">LM102</strain>
    </source>
</reference>
<feature type="transmembrane region" description="Helical" evidence="6">
    <location>
        <begin position="528"/>
        <end position="555"/>
    </location>
</feature>
<evidence type="ECO:0000313" key="9">
    <source>
        <dbReference type="Proteomes" id="UP000291151"/>
    </source>
</evidence>
<evidence type="ECO:0000256" key="2">
    <source>
        <dbReference type="ARBA" id="ARBA00022475"/>
    </source>
</evidence>
<feature type="transmembrane region" description="Helical" evidence="6">
    <location>
        <begin position="18"/>
        <end position="40"/>
    </location>
</feature>
<evidence type="ECO:0000256" key="1">
    <source>
        <dbReference type="ARBA" id="ARBA00004651"/>
    </source>
</evidence>
<feature type="transmembrane region" description="Helical" evidence="6">
    <location>
        <begin position="100"/>
        <end position="126"/>
    </location>
</feature>
<feature type="transmembrane region" description="Helical" evidence="6">
    <location>
        <begin position="590"/>
        <end position="608"/>
    </location>
</feature>
<proteinExistence type="inferred from homology"/>
<evidence type="ECO:0000313" key="8">
    <source>
        <dbReference type="EMBL" id="QBK24929.1"/>
    </source>
</evidence>
<feature type="domain" description="ABC3 transporter permease C-terminal" evidence="7">
    <location>
        <begin position="61"/>
        <end position="180"/>
    </location>
</feature>
<keyword evidence="3 6" id="KW-0812">Transmembrane</keyword>
<gene>
    <name evidence="8" type="ORF">DKZ56_03045</name>
</gene>
<evidence type="ECO:0000259" key="7">
    <source>
        <dbReference type="Pfam" id="PF02687"/>
    </source>
</evidence>
<feature type="transmembrane region" description="Helical" evidence="6">
    <location>
        <begin position="294"/>
        <end position="315"/>
    </location>
</feature>
<dbReference type="InterPro" id="IPR027022">
    <property type="entry name" value="ABC_permease_BceB-typ"/>
</dbReference>
<keyword evidence="9" id="KW-1185">Reference proteome</keyword>
<accession>A0A4P6UNZ2</accession>
<evidence type="ECO:0000256" key="4">
    <source>
        <dbReference type="ARBA" id="ARBA00022989"/>
    </source>
</evidence>
<dbReference type="Pfam" id="PF02687">
    <property type="entry name" value="FtsX"/>
    <property type="match status" value="1"/>
</dbReference>
<dbReference type="InterPro" id="IPR003838">
    <property type="entry name" value="ABC3_permease_C"/>
</dbReference>
<evidence type="ECO:0000256" key="3">
    <source>
        <dbReference type="ARBA" id="ARBA00022692"/>
    </source>
</evidence>
<keyword evidence="5 6" id="KW-0472">Membrane</keyword>
<dbReference type="KEGG" id="uth:DKZ56_03045"/>